<reference evidence="1 2" key="1">
    <citation type="submission" date="2014-02" db="EMBL/GenBank/DDBJ databases">
        <title>Draft genome sequence of Rickettsia buchneri sp. nov. ISO7T.</title>
        <authorList>
            <person name="Felsheim R.F."/>
            <person name="Kurtti T.J."/>
            <person name="Munderloh U.G."/>
        </authorList>
    </citation>
    <scope>NUCLEOTIDE SEQUENCE [LARGE SCALE GENOMIC DNA]</scope>
    <source>
        <strain evidence="1 2">ISO7</strain>
    </source>
</reference>
<dbReference type="Pfam" id="PF25656">
    <property type="entry name" value="DUF7945"/>
    <property type="match status" value="1"/>
</dbReference>
<evidence type="ECO:0000313" key="2">
    <source>
        <dbReference type="Proteomes" id="UP000027161"/>
    </source>
</evidence>
<accession>A0A8E0WN70</accession>
<organism evidence="1 2">
    <name type="scientific">Rickettsia tamurae subsp. buchneri</name>
    <dbReference type="NCBI Taxonomy" id="1462938"/>
    <lineage>
        <taxon>Bacteria</taxon>
        <taxon>Pseudomonadati</taxon>
        <taxon>Pseudomonadota</taxon>
        <taxon>Alphaproteobacteria</taxon>
        <taxon>Rickettsiales</taxon>
        <taxon>Rickettsiaceae</taxon>
        <taxon>Rickettsieae</taxon>
        <taxon>Rickettsia</taxon>
        <taxon>spotted fever group</taxon>
    </lineage>
</organism>
<sequence>MFYVLENLYNDCELHEYKPENIGELFYNEEEAKQVYEFCKWFNKLTENIGENQPDAAYLNHPEWHRVYSGAKKLFELMDKNKNIILVKSMQFIIKHNRKKLMEKNNNLMF</sequence>
<dbReference type="AlphaFoldDB" id="A0A8E0WN70"/>
<dbReference type="NCBIfam" id="NF047838">
    <property type="entry name" value="SCO4402_fam"/>
    <property type="match status" value="1"/>
</dbReference>
<protein>
    <submittedName>
        <fullName evidence="1">Uncharacterized protein</fullName>
    </submittedName>
</protein>
<dbReference type="EMBL" id="JFKF01000038">
    <property type="protein sequence ID" value="KDO03357.1"/>
    <property type="molecule type" value="Genomic_DNA"/>
</dbReference>
<gene>
    <name evidence="1" type="ORF">REISMN_02190</name>
</gene>
<name>A0A8E0WN70_9RICK</name>
<proteinExistence type="predicted"/>
<comment type="caution">
    <text evidence="1">The sequence shown here is derived from an EMBL/GenBank/DDBJ whole genome shotgun (WGS) entry which is preliminary data.</text>
</comment>
<evidence type="ECO:0000313" key="1">
    <source>
        <dbReference type="EMBL" id="KDO03357.1"/>
    </source>
</evidence>
<dbReference type="Proteomes" id="UP000027161">
    <property type="component" value="Unassembled WGS sequence"/>
</dbReference>
<keyword evidence="2" id="KW-1185">Reference proteome</keyword>
<dbReference type="InterPro" id="IPR057705">
    <property type="entry name" value="DUF7945"/>
</dbReference>